<dbReference type="PANTHER" id="PTHR34820:SF4">
    <property type="entry name" value="INNER MEMBRANE PROTEIN YEBZ"/>
    <property type="match status" value="1"/>
</dbReference>
<feature type="region of interest" description="Disordered" evidence="5">
    <location>
        <begin position="68"/>
        <end position="90"/>
    </location>
</feature>
<evidence type="ECO:0000313" key="10">
    <source>
        <dbReference type="Proteomes" id="UP001596004"/>
    </source>
</evidence>
<evidence type="ECO:0000256" key="6">
    <source>
        <dbReference type="SAM" id="Phobius"/>
    </source>
</evidence>
<comment type="caution">
    <text evidence="9">The sequence shown here is derived from an EMBL/GenBank/DDBJ whole genome shotgun (WGS) entry which is preliminary data.</text>
</comment>
<evidence type="ECO:0000256" key="5">
    <source>
        <dbReference type="SAM" id="MobiDB-lite"/>
    </source>
</evidence>
<dbReference type="InterPro" id="IPR007348">
    <property type="entry name" value="CopC_dom"/>
</dbReference>
<feature type="compositionally biased region" description="Low complexity" evidence="5">
    <location>
        <begin position="122"/>
        <end position="161"/>
    </location>
</feature>
<dbReference type="Proteomes" id="UP001596004">
    <property type="component" value="Unassembled WGS sequence"/>
</dbReference>
<evidence type="ECO:0000256" key="3">
    <source>
        <dbReference type="ARBA" id="ARBA00022729"/>
    </source>
</evidence>
<dbReference type="PANTHER" id="PTHR34820">
    <property type="entry name" value="INNER MEMBRANE PROTEIN YEBZ"/>
    <property type="match status" value="1"/>
</dbReference>
<dbReference type="Pfam" id="PF04234">
    <property type="entry name" value="CopC"/>
    <property type="match status" value="1"/>
</dbReference>
<feature type="chain" id="PRO_5047067658" evidence="7">
    <location>
        <begin position="24"/>
        <end position="203"/>
    </location>
</feature>
<dbReference type="InterPro" id="IPR014756">
    <property type="entry name" value="Ig_E-set"/>
</dbReference>
<sequence>MRTSPLAAAMAFLVAVVLGTAFAAPALAHTALKSSNPAKGATVKGLDSVKLTFTETVRFPVVLVRDAAGQKHQDGKPKLDGPTVTQKISGPLPSGKYTIAWRVVSDDGHPIEGEIPFTVKAPEASASPGASSPADAPSSSSQPPATSAAPGGGAAESAQPGTSASPVSQEDGQGGGMPAWVWIVIFGLAGVGIGMALTLRKKS</sequence>
<comment type="subcellular location">
    <subcellularLocation>
        <location evidence="1">Cell envelope</location>
    </subcellularLocation>
</comment>
<keyword evidence="6" id="KW-0472">Membrane</keyword>
<feature type="signal peptide" evidence="7">
    <location>
        <begin position="1"/>
        <end position="23"/>
    </location>
</feature>
<keyword evidence="6" id="KW-1133">Transmembrane helix</keyword>
<evidence type="ECO:0000256" key="2">
    <source>
        <dbReference type="ARBA" id="ARBA00022723"/>
    </source>
</evidence>
<evidence type="ECO:0000313" key="9">
    <source>
        <dbReference type="EMBL" id="MFC4532339.1"/>
    </source>
</evidence>
<feature type="compositionally biased region" description="Basic and acidic residues" evidence="5">
    <location>
        <begin position="68"/>
        <end position="79"/>
    </location>
</feature>
<evidence type="ECO:0000256" key="7">
    <source>
        <dbReference type="SAM" id="SignalP"/>
    </source>
</evidence>
<keyword evidence="10" id="KW-1185">Reference proteome</keyword>
<evidence type="ECO:0000256" key="1">
    <source>
        <dbReference type="ARBA" id="ARBA00004196"/>
    </source>
</evidence>
<accession>A0ABV9CIK8</accession>
<feature type="compositionally biased region" description="Polar residues" evidence="5">
    <location>
        <begin position="162"/>
        <end position="171"/>
    </location>
</feature>
<dbReference type="InterPro" id="IPR032694">
    <property type="entry name" value="CopC/D"/>
</dbReference>
<keyword evidence="6" id="KW-0812">Transmembrane</keyword>
<dbReference type="InterPro" id="IPR014755">
    <property type="entry name" value="Cu-Rt/internalin_Ig-like"/>
</dbReference>
<organism evidence="9 10">
    <name type="scientific">Sphaerisporangium dianthi</name>
    <dbReference type="NCBI Taxonomy" id="1436120"/>
    <lineage>
        <taxon>Bacteria</taxon>
        <taxon>Bacillati</taxon>
        <taxon>Actinomycetota</taxon>
        <taxon>Actinomycetes</taxon>
        <taxon>Streptosporangiales</taxon>
        <taxon>Streptosporangiaceae</taxon>
        <taxon>Sphaerisporangium</taxon>
    </lineage>
</organism>
<gene>
    <name evidence="9" type="ORF">ACFO60_16320</name>
</gene>
<feature type="region of interest" description="Disordered" evidence="5">
    <location>
        <begin position="122"/>
        <end position="173"/>
    </location>
</feature>
<dbReference type="EMBL" id="JBHSFP010000009">
    <property type="protein sequence ID" value="MFC4532339.1"/>
    <property type="molecule type" value="Genomic_DNA"/>
</dbReference>
<dbReference type="Gene3D" id="2.60.40.1220">
    <property type="match status" value="1"/>
</dbReference>
<keyword evidence="2" id="KW-0479">Metal-binding</keyword>
<feature type="domain" description="CopC" evidence="8">
    <location>
        <begin position="29"/>
        <end position="119"/>
    </location>
</feature>
<keyword evidence="3 7" id="KW-0732">Signal</keyword>
<name>A0ABV9CIK8_9ACTN</name>
<keyword evidence="4" id="KW-0186">Copper</keyword>
<feature type="transmembrane region" description="Helical" evidence="6">
    <location>
        <begin position="179"/>
        <end position="199"/>
    </location>
</feature>
<reference evidence="10" key="1">
    <citation type="journal article" date="2019" name="Int. J. Syst. Evol. Microbiol.">
        <title>The Global Catalogue of Microorganisms (GCM) 10K type strain sequencing project: providing services to taxonomists for standard genome sequencing and annotation.</title>
        <authorList>
            <consortium name="The Broad Institute Genomics Platform"/>
            <consortium name="The Broad Institute Genome Sequencing Center for Infectious Disease"/>
            <person name="Wu L."/>
            <person name="Ma J."/>
        </authorList>
    </citation>
    <scope>NUCLEOTIDE SEQUENCE [LARGE SCALE GENOMIC DNA]</scope>
    <source>
        <strain evidence="10">CGMCC 4.7132</strain>
    </source>
</reference>
<proteinExistence type="predicted"/>
<protein>
    <submittedName>
        <fullName evidence="9">Copper resistance protein CopC</fullName>
    </submittedName>
</protein>
<dbReference type="SUPFAM" id="SSF81296">
    <property type="entry name" value="E set domains"/>
    <property type="match status" value="1"/>
</dbReference>
<dbReference type="RefSeq" id="WP_380841128.1">
    <property type="nucleotide sequence ID" value="NZ_JBHSFP010000009.1"/>
</dbReference>
<evidence type="ECO:0000259" key="8">
    <source>
        <dbReference type="Pfam" id="PF04234"/>
    </source>
</evidence>
<evidence type="ECO:0000256" key="4">
    <source>
        <dbReference type="ARBA" id="ARBA00023008"/>
    </source>
</evidence>